<name>A0AAD9Q0H5_ACRCE</name>
<feature type="region of interest" description="Disordered" evidence="1">
    <location>
        <begin position="19"/>
        <end position="67"/>
    </location>
</feature>
<organism evidence="2 3">
    <name type="scientific">Acropora cervicornis</name>
    <name type="common">Staghorn coral</name>
    <dbReference type="NCBI Taxonomy" id="6130"/>
    <lineage>
        <taxon>Eukaryota</taxon>
        <taxon>Metazoa</taxon>
        <taxon>Cnidaria</taxon>
        <taxon>Anthozoa</taxon>
        <taxon>Hexacorallia</taxon>
        <taxon>Scleractinia</taxon>
        <taxon>Astrocoeniina</taxon>
        <taxon>Acroporidae</taxon>
        <taxon>Acropora</taxon>
    </lineage>
</organism>
<feature type="compositionally biased region" description="Acidic residues" evidence="1">
    <location>
        <begin position="58"/>
        <end position="67"/>
    </location>
</feature>
<dbReference type="AlphaFoldDB" id="A0AAD9Q0H5"/>
<dbReference type="EMBL" id="JARQWQ010000087">
    <property type="protein sequence ID" value="KAK2552477.1"/>
    <property type="molecule type" value="Genomic_DNA"/>
</dbReference>
<reference evidence="2" key="2">
    <citation type="journal article" date="2023" name="Science">
        <title>Genomic signatures of disease resistance in endangered staghorn corals.</title>
        <authorList>
            <person name="Vollmer S.V."/>
            <person name="Selwyn J.D."/>
            <person name="Despard B.A."/>
            <person name="Roesel C.L."/>
        </authorList>
    </citation>
    <scope>NUCLEOTIDE SEQUENCE</scope>
    <source>
        <strain evidence="2">K2</strain>
    </source>
</reference>
<accession>A0AAD9Q0H5</accession>
<feature type="compositionally biased region" description="Acidic residues" evidence="1">
    <location>
        <begin position="29"/>
        <end position="44"/>
    </location>
</feature>
<keyword evidence="3" id="KW-1185">Reference proteome</keyword>
<comment type="caution">
    <text evidence="2">The sequence shown here is derived from an EMBL/GenBank/DDBJ whole genome shotgun (WGS) entry which is preliminary data.</text>
</comment>
<evidence type="ECO:0000313" key="3">
    <source>
        <dbReference type="Proteomes" id="UP001249851"/>
    </source>
</evidence>
<reference evidence="2" key="1">
    <citation type="journal article" date="2023" name="G3 (Bethesda)">
        <title>Whole genome assembly and annotation of the endangered Caribbean coral Acropora cervicornis.</title>
        <authorList>
            <person name="Selwyn J.D."/>
            <person name="Vollmer S.V."/>
        </authorList>
    </citation>
    <scope>NUCLEOTIDE SEQUENCE</scope>
    <source>
        <strain evidence="2">K2</strain>
    </source>
</reference>
<evidence type="ECO:0000313" key="2">
    <source>
        <dbReference type="EMBL" id="KAK2552477.1"/>
    </source>
</evidence>
<dbReference type="Proteomes" id="UP001249851">
    <property type="component" value="Unassembled WGS sequence"/>
</dbReference>
<evidence type="ECO:0000256" key="1">
    <source>
        <dbReference type="SAM" id="MobiDB-lite"/>
    </source>
</evidence>
<proteinExistence type="predicted"/>
<gene>
    <name evidence="2" type="ORF">P5673_026569</name>
</gene>
<protein>
    <submittedName>
        <fullName evidence="2">Uncharacterized protein</fullName>
    </submittedName>
</protein>
<sequence>MASRGRWYTSAEVMEAIFLNSDSERDENNSDSDSESGSCDEDVTSETGYEAEYAESSNEIESEMELSAEEEILPRRRRNRRAAAHGPEIQWEIYEDIDPFESTWPPKFTE</sequence>